<dbReference type="RefSeq" id="WP_206087818.1">
    <property type="nucleotide sequence ID" value="NZ_CP065053.1"/>
</dbReference>
<dbReference type="Proteomes" id="UP000662888">
    <property type="component" value="Chromosome"/>
</dbReference>
<sequence length="421" mass="45300">MRSLLLVLATIIPLAAFAQEGRGVGYPTVAAALKALKARSDVNVSVEEGWTILNEKPANTIWSFTPSNHPAHPAVVKRAIVLRDGAVGMDMTALCQASKTACEQLMVEFEQLNERMKQSMEGKVASPQPIQPPQIDIQRLGNDSFHFVLKSYRSKTVEAGRLELLPKAKEVCGAKDVGYGEFQFETSEPLNPTVTHAPLLVLKQSIVCGPTAGVQPPAYSKDCKTAAPAGRKPGRIFVWTGRAGGSGKASRSVSAETSRCARPAAGVVMRAEKPLGQGGVCMSYPVIYIHLAPGDTPTGRVRPAPYKMVVIADAAVSPGWQSQVSDWIVESGCRCMVAWGVDCSTWDDAVDTANIEAFEFGDIPADHFVYTFWHAHDPIEKALGFCKYAASHPAVELRQTVLLHISDTANEDALLQAYAAA</sequence>
<evidence type="ECO:0000256" key="1">
    <source>
        <dbReference type="SAM" id="SignalP"/>
    </source>
</evidence>
<keyword evidence="1" id="KW-0732">Signal</keyword>
<dbReference type="EMBL" id="CP065053">
    <property type="protein sequence ID" value="QPI48180.1"/>
    <property type="molecule type" value="Genomic_DNA"/>
</dbReference>
<evidence type="ECO:0000259" key="2">
    <source>
        <dbReference type="Pfam" id="PF24733"/>
    </source>
</evidence>
<gene>
    <name evidence="3" type="ORF">IV454_21885</name>
</gene>
<organism evidence="3 4">
    <name type="scientific">Massilia antarctica</name>
    <dbReference type="NCBI Taxonomy" id="2765360"/>
    <lineage>
        <taxon>Bacteria</taxon>
        <taxon>Pseudomonadati</taxon>
        <taxon>Pseudomonadota</taxon>
        <taxon>Betaproteobacteria</taxon>
        <taxon>Burkholderiales</taxon>
        <taxon>Oxalobacteraceae</taxon>
        <taxon>Telluria group</taxon>
        <taxon>Massilia</taxon>
    </lineage>
</organism>
<keyword evidence="4" id="KW-1185">Reference proteome</keyword>
<dbReference type="InterPro" id="IPR056101">
    <property type="entry name" value="DUF7684"/>
</dbReference>
<dbReference type="Pfam" id="PF24733">
    <property type="entry name" value="DUF7684"/>
    <property type="match status" value="1"/>
</dbReference>
<proteinExistence type="predicted"/>
<feature type="signal peptide" evidence="1">
    <location>
        <begin position="1"/>
        <end position="18"/>
    </location>
</feature>
<feature type="domain" description="DUF7684" evidence="2">
    <location>
        <begin position="288"/>
        <end position="420"/>
    </location>
</feature>
<name>A0AA48W8R5_9BURK</name>
<evidence type="ECO:0000313" key="4">
    <source>
        <dbReference type="Proteomes" id="UP000662888"/>
    </source>
</evidence>
<feature type="chain" id="PRO_5046843180" description="DUF7684 domain-containing protein" evidence="1">
    <location>
        <begin position="19"/>
        <end position="421"/>
    </location>
</feature>
<protein>
    <recommendedName>
        <fullName evidence="2">DUF7684 domain-containing protein</fullName>
    </recommendedName>
</protein>
<accession>A0AA48W8R5</accession>
<evidence type="ECO:0000313" key="3">
    <source>
        <dbReference type="EMBL" id="QPI48180.1"/>
    </source>
</evidence>
<reference evidence="3 4" key="1">
    <citation type="submission" date="2020-11" db="EMBL/GenBank/DDBJ databases">
        <authorList>
            <person name="Sun Q."/>
        </authorList>
    </citation>
    <scope>NUCLEOTIDE SEQUENCE [LARGE SCALE GENOMIC DNA]</scope>
    <source>
        <strain evidence="3 4">P8398</strain>
    </source>
</reference>